<evidence type="ECO:0000313" key="2">
    <source>
        <dbReference type="EMBL" id="MPN16848.1"/>
    </source>
</evidence>
<organism evidence="2">
    <name type="scientific">bioreactor metagenome</name>
    <dbReference type="NCBI Taxonomy" id="1076179"/>
    <lineage>
        <taxon>unclassified sequences</taxon>
        <taxon>metagenomes</taxon>
        <taxon>ecological metagenomes</taxon>
    </lineage>
</organism>
<accession>A0A645FQW9</accession>
<reference evidence="2" key="1">
    <citation type="submission" date="2019-08" db="EMBL/GenBank/DDBJ databases">
        <authorList>
            <person name="Kucharzyk K."/>
            <person name="Murdoch R.W."/>
            <person name="Higgins S."/>
            <person name="Loffler F."/>
        </authorList>
    </citation>
    <scope>NUCLEOTIDE SEQUENCE</scope>
</reference>
<feature type="transmembrane region" description="Helical" evidence="1">
    <location>
        <begin position="9"/>
        <end position="29"/>
    </location>
</feature>
<gene>
    <name evidence="2" type="ORF">SDC9_164195</name>
</gene>
<dbReference type="EMBL" id="VSSQ01063849">
    <property type="protein sequence ID" value="MPN16848.1"/>
    <property type="molecule type" value="Genomic_DNA"/>
</dbReference>
<comment type="caution">
    <text evidence="2">The sequence shown here is derived from an EMBL/GenBank/DDBJ whole genome shotgun (WGS) entry which is preliminary data.</text>
</comment>
<feature type="transmembrane region" description="Helical" evidence="1">
    <location>
        <begin position="35"/>
        <end position="56"/>
    </location>
</feature>
<protein>
    <submittedName>
        <fullName evidence="2">Uncharacterized protein</fullName>
    </submittedName>
</protein>
<keyword evidence="1" id="KW-0812">Transmembrane</keyword>
<name>A0A645FQW9_9ZZZZ</name>
<evidence type="ECO:0000256" key="1">
    <source>
        <dbReference type="SAM" id="Phobius"/>
    </source>
</evidence>
<dbReference type="AlphaFoldDB" id="A0A645FQW9"/>
<proteinExistence type="predicted"/>
<sequence length="62" mass="7221">MVGNLKDKIMLVFVVLFFIVGGFTFNFYNSLPERFKKICLFLSIILLVIIISFMIVKRSQSK</sequence>
<keyword evidence="1" id="KW-0472">Membrane</keyword>
<keyword evidence="1" id="KW-1133">Transmembrane helix</keyword>